<reference evidence="2" key="1">
    <citation type="submission" date="2016-03" db="EMBL/GenBank/DDBJ databases">
        <title>Draft genome sequence of Rosellinia necatrix.</title>
        <authorList>
            <person name="Kanematsu S."/>
        </authorList>
    </citation>
    <scope>NUCLEOTIDE SEQUENCE [LARGE SCALE GENOMIC DNA]</scope>
    <source>
        <strain evidence="2">W97</strain>
    </source>
</reference>
<feature type="compositionally biased region" description="Basic and acidic residues" evidence="1">
    <location>
        <begin position="429"/>
        <end position="440"/>
    </location>
</feature>
<feature type="region of interest" description="Disordered" evidence="1">
    <location>
        <begin position="60"/>
        <end position="97"/>
    </location>
</feature>
<evidence type="ECO:0000313" key="2">
    <source>
        <dbReference type="EMBL" id="GAW25334.1"/>
    </source>
</evidence>
<evidence type="ECO:0000313" key="3">
    <source>
        <dbReference type="Proteomes" id="UP000054516"/>
    </source>
</evidence>
<name>A0A1S8A5E6_ROSNE</name>
<dbReference type="AlphaFoldDB" id="A0A1S8A5E6"/>
<dbReference type="STRING" id="77044.A0A1S8A5E6"/>
<proteinExistence type="predicted"/>
<feature type="region of interest" description="Disordered" evidence="1">
    <location>
        <begin position="385"/>
        <end position="447"/>
    </location>
</feature>
<organism evidence="2">
    <name type="scientific">Rosellinia necatrix</name>
    <name type="common">White root-rot fungus</name>
    <dbReference type="NCBI Taxonomy" id="77044"/>
    <lineage>
        <taxon>Eukaryota</taxon>
        <taxon>Fungi</taxon>
        <taxon>Dikarya</taxon>
        <taxon>Ascomycota</taxon>
        <taxon>Pezizomycotina</taxon>
        <taxon>Sordariomycetes</taxon>
        <taxon>Xylariomycetidae</taxon>
        <taxon>Xylariales</taxon>
        <taxon>Xylariaceae</taxon>
        <taxon>Rosellinia</taxon>
    </lineage>
</organism>
<dbReference type="Proteomes" id="UP000054516">
    <property type="component" value="Unassembled WGS sequence"/>
</dbReference>
<protein>
    <submittedName>
        <fullName evidence="2">Putative patatin-like serine protein</fullName>
    </submittedName>
</protein>
<gene>
    <name evidence="2" type="ORF">SAMD00023353_0403840</name>
</gene>
<feature type="compositionally biased region" description="Low complexity" evidence="1">
    <location>
        <begin position="72"/>
        <end position="92"/>
    </location>
</feature>
<accession>A0A1S8A5E6</accession>
<dbReference type="OrthoDB" id="4758207at2759"/>
<evidence type="ECO:0000256" key="1">
    <source>
        <dbReference type="SAM" id="MobiDB-lite"/>
    </source>
</evidence>
<keyword evidence="3" id="KW-1185">Reference proteome</keyword>
<feature type="compositionally biased region" description="Low complexity" evidence="1">
    <location>
        <begin position="392"/>
        <end position="420"/>
    </location>
</feature>
<dbReference type="EMBL" id="DF977449">
    <property type="protein sequence ID" value="GAW25334.1"/>
    <property type="molecule type" value="Genomic_DNA"/>
</dbReference>
<sequence length="447" mass="49195">MPLFSPFKKAETGNQYSNGGMRCMCPILVAHYETKSVWKDITNSPPDLVLSIGAGRNVGDRTSSSAGGDLGSPTSLYTTTSNSLHTTTSPPSAVIRQGRGGMGNYKRQNPPGSPMSSDFFFADKTGAGAAGAAAATRAYIVRNPQAPMLVTFNNPISGQTDRLSDQRACERTWNGFLAHHVARDAAVRRRYRRVCPELFSRLPKFDDVARLDDLEREAREVLRQNPAELVEIAHRLVASTFFFEKDVASIKPKASGFTCTGSIFCRFRPSEAKALAWFLISLLDGDFEPHFLLEEESEDDTVRPVRRIVLTDSILQDMHLQGNFQLEQIRVEASHENSDINISLCLQNTPYQSGIHALPISGFPRRLMSEDGSGVHQAVISMNSRSTIQRQPNSPNTDPSDTSTPTTASFSFSPSFNATPVSPLFSHPSFDKRHLGRNVDDLPELEG</sequence>